<dbReference type="RefSeq" id="XP_013270419.1">
    <property type="nucleotide sequence ID" value="XM_013414965.1"/>
</dbReference>
<gene>
    <name evidence="2" type="ORF">Z518_06835</name>
</gene>
<accession>A0A0D2GYK3</accession>
<proteinExistence type="predicted"/>
<dbReference type="HOGENOM" id="CLU_030046_1_0_1"/>
<feature type="compositionally biased region" description="Basic and acidic residues" evidence="1">
    <location>
        <begin position="441"/>
        <end position="455"/>
    </location>
</feature>
<feature type="compositionally biased region" description="Acidic residues" evidence="1">
    <location>
        <begin position="430"/>
        <end position="440"/>
    </location>
</feature>
<dbReference type="PANTHER" id="PTHR35179">
    <property type="entry name" value="PROTEIN CBG02620"/>
    <property type="match status" value="1"/>
</dbReference>
<organism evidence="2 3">
    <name type="scientific">Rhinocladiella mackenziei CBS 650.93</name>
    <dbReference type="NCBI Taxonomy" id="1442369"/>
    <lineage>
        <taxon>Eukaryota</taxon>
        <taxon>Fungi</taxon>
        <taxon>Dikarya</taxon>
        <taxon>Ascomycota</taxon>
        <taxon>Pezizomycotina</taxon>
        <taxon>Eurotiomycetes</taxon>
        <taxon>Chaetothyriomycetidae</taxon>
        <taxon>Chaetothyriales</taxon>
        <taxon>Herpotrichiellaceae</taxon>
        <taxon>Rhinocladiella</taxon>
    </lineage>
</organism>
<dbReference type="Proteomes" id="UP000053617">
    <property type="component" value="Unassembled WGS sequence"/>
</dbReference>
<dbReference type="PANTHER" id="PTHR35179:SF2">
    <property type="entry name" value="START DOMAIN-CONTAINING PROTEIN"/>
    <property type="match status" value="1"/>
</dbReference>
<feature type="region of interest" description="Disordered" evidence="1">
    <location>
        <begin position="1"/>
        <end position="24"/>
    </location>
</feature>
<dbReference type="GeneID" id="25294906"/>
<evidence type="ECO:0000313" key="3">
    <source>
        <dbReference type="Proteomes" id="UP000053617"/>
    </source>
</evidence>
<dbReference type="OrthoDB" id="5393654at2759"/>
<evidence type="ECO:0000313" key="2">
    <source>
        <dbReference type="EMBL" id="KIX03283.1"/>
    </source>
</evidence>
<evidence type="ECO:0000256" key="1">
    <source>
        <dbReference type="SAM" id="MobiDB-lite"/>
    </source>
</evidence>
<feature type="compositionally biased region" description="Gly residues" evidence="1">
    <location>
        <begin position="1"/>
        <end position="12"/>
    </location>
</feature>
<dbReference type="AlphaFoldDB" id="A0A0D2GYK3"/>
<name>A0A0D2GYK3_9EURO</name>
<dbReference type="VEuPathDB" id="FungiDB:Z518_06835"/>
<keyword evidence="3" id="KW-1185">Reference proteome</keyword>
<protein>
    <submittedName>
        <fullName evidence="2">Rhinocladiella mackenziei CBS 650.93 unplaced genomic scaffold supercont1.5, whole genome shotgun sequence</fullName>
    </submittedName>
</protein>
<dbReference type="EMBL" id="KN847479">
    <property type="protein sequence ID" value="KIX03283.1"/>
    <property type="molecule type" value="Genomic_DNA"/>
</dbReference>
<reference evidence="2 3" key="1">
    <citation type="submission" date="2015-01" db="EMBL/GenBank/DDBJ databases">
        <title>The Genome Sequence of Rhinocladiella mackenzie CBS 650.93.</title>
        <authorList>
            <consortium name="The Broad Institute Genomics Platform"/>
            <person name="Cuomo C."/>
            <person name="de Hoog S."/>
            <person name="Gorbushina A."/>
            <person name="Stielow B."/>
            <person name="Teixiera M."/>
            <person name="Abouelleil A."/>
            <person name="Chapman S.B."/>
            <person name="Priest M."/>
            <person name="Young S.K."/>
            <person name="Wortman J."/>
            <person name="Nusbaum C."/>
            <person name="Birren B."/>
        </authorList>
    </citation>
    <scope>NUCLEOTIDE SEQUENCE [LARGE SCALE GENOMIC DNA]</scope>
    <source>
        <strain evidence="2 3">CBS 650.93</strain>
    </source>
</reference>
<sequence>MSRGYSWGGARGARGTRGSIRASRGFPDRAVTSWKQEEQPLLDPPAPFGELLLEMLPEDISNSSYEPKITDCRYVASYTWLDGGPPSILIPGRPPAWAPPATDRQLEPDKGHFFRDPNAARYPSYPMQPAVQAVLGFNERFPTHDMDIFTCASALGNLSRFVRGMDREFRIIVARVGKTVFFIRRENSPSELIPNVRGYGHTFPEEYTTWDQDVKKAGSHQRVIQYNFGGLRLLVRFEADGHFRQSDSDAAKVLSPQPEPEPEGEGVSLVEAFGSASLGHAVATPTDQKCLHIKHGGEPISQEDIFDIKTRSAFDHKTGTIKREIDMTDITPRLWVSQIPTLIVGFHERGLFKDIRIQDMREEVSQWEDDNSQQLRQLASLLHEILEFSRTSVTSLELCRSESGPLQIRRLADEGLDVLPEDWKSKWIGESDDANGEDEDVHGSPRSIEDRRNPDLWDDDDDAEKDYTACSAEHCGYCGHCRY</sequence>
<feature type="region of interest" description="Disordered" evidence="1">
    <location>
        <begin position="428"/>
        <end position="463"/>
    </location>
</feature>
<dbReference type="STRING" id="1442369.A0A0D2GYK3"/>